<name>A0A0G4FUG1_VITBC</name>
<dbReference type="InParanoid" id="A0A0G4FUG1"/>
<feature type="region of interest" description="Disordered" evidence="1">
    <location>
        <begin position="103"/>
        <end position="138"/>
    </location>
</feature>
<dbReference type="EMBL" id="CDMY01000499">
    <property type="protein sequence ID" value="CEM18373.1"/>
    <property type="molecule type" value="Genomic_DNA"/>
</dbReference>
<evidence type="ECO:0000313" key="2">
    <source>
        <dbReference type="EMBL" id="CEM18373.1"/>
    </source>
</evidence>
<proteinExistence type="predicted"/>
<evidence type="ECO:0000256" key="1">
    <source>
        <dbReference type="SAM" id="MobiDB-lite"/>
    </source>
</evidence>
<keyword evidence="3" id="KW-1185">Reference proteome</keyword>
<feature type="compositionally biased region" description="Low complexity" evidence="1">
    <location>
        <begin position="161"/>
        <end position="174"/>
    </location>
</feature>
<feature type="region of interest" description="Disordered" evidence="1">
    <location>
        <begin position="151"/>
        <end position="207"/>
    </location>
</feature>
<organism evidence="2 3">
    <name type="scientific">Vitrella brassicaformis (strain CCMP3155)</name>
    <dbReference type="NCBI Taxonomy" id="1169540"/>
    <lineage>
        <taxon>Eukaryota</taxon>
        <taxon>Sar</taxon>
        <taxon>Alveolata</taxon>
        <taxon>Colpodellida</taxon>
        <taxon>Vitrellaceae</taxon>
        <taxon>Vitrella</taxon>
    </lineage>
</organism>
<dbReference type="Proteomes" id="UP000041254">
    <property type="component" value="Unassembled WGS sequence"/>
</dbReference>
<dbReference type="PhylomeDB" id="A0A0G4FUG1"/>
<feature type="compositionally biased region" description="Basic and acidic residues" evidence="1">
    <location>
        <begin position="105"/>
        <end position="115"/>
    </location>
</feature>
<protein>
    <submittedName>
        <fullName evidence="2">Uncharacterized protein</fullName>
    </submittedName>
</protein>
<accession>A0A0G4FUG1</accession>
<gene>
    <name evidence="2" type="ORF">Vbra_16249</name>
</gene>
<sequence>MGNAAIVVEGTVTHRLFLGRLGWKEERAVLRKLNQTSLSEVNKAVHHKHLLRHKYLWTALGRLLDDDEAFLDYLQTHVRPESVQEWNEWAEEARRQIMEAEADQELQREMQRETTRSLQHGQEQREDTDVSGGDEVLPHIDDELLPTDIGEDVSVGQRFHGPQQAAAGGPSSAAYQRKGTGSQHRIEADADDDRVEQSHASLRRKKE</sequence>
<dbReference type="AlphaFoldDB" id="A0A0G4FUG1"/>
<evidence type="ECO:0000313" key="3">
    <source>
        <dbReference type="Proteomes" id="UP000041254"/>
    </source>
</evidence>
<dbReference type="VEuPathDB" id="CryptoDB:Vbra_16249"/>
<reference evidence="2 3" key="1">
    <citation type="submission" date="2014-11" db="EMBL/GenBank/DDBJ databases">
        <authorList>
            <person name="Zhu J."/>
            <person name="Qi W."/>
            <person name="Song R."/>
        </authorList>
    </citation>
    <scope>NUCLEOTIDE SEQUENCE [LARGE SCALE GENOMIC DNA]</scope>
</reference>